<proteinExistence type="predicted"/>
<reference evidence="1" key="1">
    <citation type="submission" date="2013-08" db="EMBL/GenBank/DDBJ databases">
        <authorList>
            <person name="Mendez C."/>
            <person name="Richter M."/>
            <person name="Ferrer M."/>
            <person name="Sanchez J."/>
        </authorList>
    </citation>
    <scope>NUCLEOTIDE SEQUENCE</scope>
</reference>
<name>T1CV27_9ZZZZ</name>
<accession>T1CV27</accession>
<feature type="non-terminal residue" evidence="1">
    <location>
        <position position="108"/>
    </location>
</feature>
<reference evidence="1" key="2">
    <citation type="journal article" date="2014" name="ISME J.">
        <title>Microbial stratification in low pH oxic and suboxic macroscopic growths along an acid mine drainage.</title>
        <authorList>
            <person name="Mendez-Garcia C."/>
            <person name="Mesa V."/>
            <person name="Sprenger R.R."/>
            <person name="Richter M."/>
            <person name="Diez M.S."/>
            <person name="Solano J."/>
            <person name="Bargiela R."/>
            <person name="Golyshina O.V."/>
            <person name="Manteca A."/>
            <person name="Ramos J.L."/>
            <person name="Gallego J.R."/>
            <person name="Llorente I."/>
            <person name="Martins Dos Santos V.A."/>
            <person name="Jensen O.N."/>
            <person name="Pelaez A.I."/>
            <person name="Sanchez J."/>
            <person name="Ferrer M."/>
        </authorList>
    </citation>
    <scope>NUCLEOTIDE SEQUENCE</scope>
</reference>
<sequence>MLVLEEEDRAASLNTFAAMMKRLDGLYGYDPANNVYSGRGFAERVRARLPEKGGLPGLFRISFTAPSLDEVLFLKKDLVARKNHAGRFALSREAEIGVPLSGAALWVF</sequence>
<gene>
    <name evidence="1" type="ORF">B1A_05223</name>
</gene>
<organism evidence="1">
    <name type="scientific">mine drainage metagenome</name>
    <dbReference type="NCBI Taxonomy" id="410659"/>
    <lineage>
        <taxon>unclassified sequences</taxon>
        <taxon>metagenomes</taxon>
        <taxon>ecological metagenomes</taxon>
    </lineage>
</organism>
<evidence type="ECO:0000313" key="1">
    <source>
        <dbReference type="EMBL" id="EQD72889.1"/>
    </source>
</evidence>
<dbReference type="AlphaFoldDB" id="T1CV27"/>
<dbReference type="EMBL" id="AUZX01003805">
    <property type="protein sequence ID" value="EQD72889.1"/>
    <property type="molecule type" value="Genomic_DNA"/>
</dbReference>
<comment type="caution">
    <text evidence="1">The sequence shown here is derived from an EMBL/GenBank/DDBJ whole genome shotgun (WGS) entry which is preliminary data.</text>
</comment>
<protein>
    <submittedName>
        <fullName evidence="1">Uncharacterized protein</fullName>
    </submittedName>
</protein>